<dbReference type="AlphaFoldDB" id="A0A8J3ZFG2"/>
<feature type="domain" description="MbtH-like" evidence="2">
    <location>
        <begin position="11"/>
        <end position="61"/>
    </location>
</feature>
<dbReference type="EMBL" id="BOPG01000089">
    <property type="protein sequence ID" value="GIJ63137.1"/>
    <property type="molecule type" value="Genomic_DNA"/>
</dbReference>
<sequence>MGLEIMRTTSFDFENEEAVFKVLVNHEEQYSFWPADLPVPGGWRETGQQGSKDECDEYIRTVWTDMRPKSLREVMDRSRAEESSADSPAEPNGPGVHDATAGADANQ</sequence>
<evidence type="ECO:0000256" key="1">
    <source>
        <dbReference type="SAM" id="MobiDB-lite"/>
    </source>
</evidence>
<dbReference type="GO" id="GO:0019290">
    <property type="term" value="P:siderophore biosynthetic process"/>
    <property type="evidence" value="ECO:0007669"/>
    <property type="project" value="TreeGrafter"/>
</dbReference>
<proteinExistence type="predicted"/>
<dbReference type="GO" id="GO:0005829">
    <property type="term" value="C:cytosol"/>
    <property type="evidence" value="ECO:0007669"/>
    <property type="project" value="TreeGrafter"/>
</dbReference>
<feature type="compositionally biased region" description="Basic and acidic residues" evidence="1">
    <location>
        <begin position="70"/>
        <end position="82"/>
    </location>
</feature>
<dbReference type="InterPro" id="IPR038020">
    <property type="entry name" value="MbtH-like_sf"/>
</dbReference>
<dbReference type="Gene3D" id="3.90.820.10">
    <property type="entry name" value="Structural Genomics, Unknown Function 30-nov-00 1gh9 Mol_id"/>
    <property type="match status" value="1"/>
</dbReference>
<name>A0A8J3ZFG2_9ACTN</name>
<dbReference type="Pfam" id="PF03621">
    <property type="entry name" value="MbtH"/>
    <property type="match status" value="1"/>
</dbReference>
<feature type="region of interest" description="Disordered" evidence="1">
    <location>
        <begin position="70"/>
        <end position="107"/>
    </location>
</feature>
<gene>
    <name evidence="3" type="ORF">Vau01_106530</name>
</gene>
<protein>
    <recommendedName>
        <fullName evidence="2">MbtH-like domain-containing protein</fullName>
    </recommendedName>
</protein>
<dbReference type="InterPro" id="IPR037407">
    <property type="entry name" value="MLP_fam"/>
</dbReference>
<evidence type="ECO:0000313" key="4">
    <source>
        <dbReference type="Proteomes" id="UP000612585"/>
    </source>
</evidence>
<dbReference type="PANTHER" id="PTHR38444:SF1">
    <property type="entry name" value="ENTEROBACTIN BIOSYNTHESIS PROTEIN YBDZ"/>
    <property type="match status" value="1"/>
</dbReference>
<dbReference type="PANTHER" id="PTHR38444">
    <property type="entry name" value="ENTEROBACTIN BIOSYNTHESIS PROTEIN YBDZ"/>
    <property type="match status" value="1"/>
</dbReference>
<keyword evidence="4" id="KW-1185">Reference proteome</keyword>
<evidence type="ECO:0000259" key="2">
    <source>
        <dbReference type="SMART" id="SM00923"/>
    </source>
</evidence>
<reference evidence="3" key="1">
    <citation type="submission" date="2021-01" db="EMBL/GenBank/DDBJ databases">
        <title>Whole genome shotgun sequence of Virgisporangium aurantiacum NBRC 16421.</title>
        <authorList>
            <person name="Komaki H."/>
            <person name="Tamura T."/>
        </authorList>
    </citation>
    <scope>NUCLEOTIDE SEQUENCE</scope>
    <source>
        <strain evidence="3">NBRC 16421</strain>
    </source>
</reference>
<dbReference type="SMART" id="SM00923">
    <property type="entry name" value="MbtH"/>
    <property type="match status" value="1"/>
</dbReference>
<dbReference type="SUPFAM" id="SSF160582">
    <property type="entry name" value="MbtH-like"/>
    <property type="match status" value="1"/>
</dbReference>
<comment type="caution">
    <text evidence="3">The sequence shown here is derived from an EMBL/GenBank/DDBJ whole genome shotgun (WGS) entry which is preliminary data.</text>
</comment>
<dbReference type="InterPro" id="IPR005153">
    <property type="entry name" value="MbtH-like_dom"/>
</dbReference>
<accession>A0A8J3ZFG2</accession>
<organism evidence="3 4">
    <name type="scientific">Virgisporangium aurantiacum</name>
    <dbReference type="NCBI Taxonomy" id="175570"/>
    <lineage>
        <taxon>Bacteria</taxon>
        <taxon>Bacillati</taxon>
        <taxon>Actinomycetota</taxon>
        <taxon>Actinomycetes</taxon>
        <taxon>Micromonosporales</taxon>
        <taxon>Micromonosporaceae</taxon>
        <taxon>Virgisporangium</taxon>
    </lineage>
</organism>
<evidence type="ECO:0000313" key="3">
    <source>
        <dbReference type="EMBL" id="GIJ63137.1"/>
    </source>
</evidence>
<dbReference type="Proteomes" id="UP000612585">
    <property type="component" value="Unassembled WGS sequence"/>
</dbReference>